<dbReference type="InterPro" id="IPR002545">
    <property type="entry name" value="CheW-lke_dom"/>
</dbReference>
<dbReference type="RefSeq" id="WP_030152894.1">
    <property type="nucleotide sequence ID" value="NZ_JOFV01000019.1"/>
</dbReference>
<gene>
    <name evidence="2" type="ORF">EQW73_12785</name>
    <name evidence="3" type="ORF">EQW78_06755</name>
</gene>
<dbReference type="PANTHER" id="PTHR22617">
    <property type="entry name" value="CHEMOTAXIS SENSOR HISTIDINE KINASE-RELATED"/>
    <property type="match status" value="1"/>
</dbReference>
<accession>A0A4Q1KY51</accession>
<dbReference type="InterPro" id="IPR039315">
    <property type="entry name" value="CheW"/>
</dbReference>
<dbReference type="PROSITE" id="PS50851">
    <property type="entry name" value="CHEW"/>
    <property type="match status" value="1"/>
</dbReference>
<dbReference type="GO" id="GO:0005829">
    <property type="term" value="C:cytosol"/>
    <property type="evidence" value="ECO:0007669"/>
    <property type="project" value="TreeGrafter"/>
</dbReference>
<name>A0A4Q1KY51_9CELL</name>
<evidence type="ECO:0000313" key="2">
    <source>
        <dbReference type="EMBL" id="RXR25142.1"/>
    </source>
</evidence>
<feature type="domain" description="CheW-like" evidence="1">
    <location>
        <begin position="2"/>
        <end position="136"/>
    </location>
</feature>
<dbReference type="Proteomes" id="UP000289805">
    <property type="component" value="Unassembled WGS sequence"/>
</dbReference>
<dbReference type="EMBL" id="SDJQ01000008">
    <property type="protein sequence ID" value="RXR35288.1"/>
    <property type="molecule type" value="Genomic_DNA"/>
</dbReference>
<dbReference type="Gene3D" id="2.30.30.40">
    <property type="entry name" value="SH3 Domains"/>
    <property type="match status" value="1"/>
</dbReference>
<dbReference type="PANTHER" id="PTHR22617:SF23">
    <property type="entry name" value="CHEMOTAXIS PROTEIN CHEW"/>
    <property type="match status" value="1"/>
</dbReference>
<dbReference type="Pfam" id="PF01584">
    <property type="entry name" value="CheW"/>
    <property type="match status" value="1"/>
</dbReference>
<dbReference type="Proteomes" id="UP000290517">
    <property type="component" value="Unassembled WGS sequence"/>
</dbReference>
<reference evidence="4 5" key="1">
    <citation type="submission" date="2019-01" db="EMBL/GenBank/DDBJ databases">
        <title>Oerskovia turbata Genome sequencing and assembly.</title>
        <authorList>
            <person name="Dou T."/>
        </authorList>
    </citation>
    <scope>NUCLEOTIDE SEQUENCE [LARGE SCALE GENOMIC DNA]</scope>
    <source>
        <strain evidence="3 4">JCM12123</strain>
        <strain evidence="2 5">JCM3160</strain>
    </source>
</reference>
<keyword evidence="5" id="KW-1185">Reference proteome</keyword>
<dbReference type="OrthoDB" id="9790406at2"/>
<dbReference type="EMBL" id="SDJR01000007">
    <property type="protein sequence ID" value="RXR25142.1"/>
    <property type="molecule type" value="Genomic_DNA"/>
</dbReference>
<dbReference type="GO" id="GO:0007165">
    <property type="term" value="P:signal transduction"/>
    <property type="evidence" value="ECO:0007669"/>
    <property type="project" value="InterPro"/>
</dbReference>
<dbReference type="InterPro" id="IPR036061">
    <property type="entry name" value="CheW-like_dom_sf"/>
</dbReference>
<comment type="caution">
    <text evidence="3">The sequence shown here is derived from an EMBL/GenBank/DDBJ whole genome shotgun (WGS) entry which is preliminary data.</text>
</comment>
<sequence>MSTRLVTFTLGDRLCGIPVDRVQEVLPSRPRTRVPLAPDDVAGLVNLRGQVVLTVDLRRRLGMPAHDGEQMMAVVFVGDETVSLLVDRIGDVLVVDEDQFELPPQTLSEALRAVILGTYKLSDQLLLALDVDAVAS</sequence>
<dbReference type="GO" id="GO:0006935">
    <property type="term" value="P:chemotaxis"/>
    <property type="evidence" value="ECO:0007669"/>
    <property type="project" value="InterPro"/>
</dbReference>
<proteinExistence type="predicted"/>
<evidence type="ECO:0000313" key="3">
    <source>
        <dbReference type="EMBL" id="RXR35288.1"/>
    </source>
</evidence>
<organism evidence="3 4">
    <name type="scientific">Oerskovia turbata</name>
    <dbReference type="NCBI Taxonomy" id="1713"/>
    <lineage>
        <taxon>Bacteria</taxon>
        <taxon>Bacillati</taxon>
        <taxon>Actinomycetota</taxon>
        <taxon>Actinomycetes</taxon>
        <taxon>Micrococcales</taxon>
        <taxon>Cellulomonadaceae</taxon>
        <taxon>Oerskovia</taxon>
    </lineage>
</organism>
<dbReference type="SMART" id="SM00260">
    <property type="entry name" value="CheW"/>
    <property type="match status" value="1"/>
</dbReference>
<dbReference type="SUPFAM" id="SSF50341">
    <property type="entry name" value="CheW-like"/>
    <property type="match status" value="1"/>
</dbReference>
<dbReference type="STRING" id="1713.GCA_000718325_03260"/>
<evidence type="ECO:0000259" key="1">
    <source>
        <dbReference type="PROSITE" id="PS50851"/>
    </source>
</evidence>
<evidence type="ECO:0000313" key="4">
    <source>
        <dbReference type="Proteomes" id="UP000289805"/>
    </source>
</evidence>
<dbReference type="AlphaFoldDB" id="A0A4Q1KY51"/>
<dbReference type="Gene3D" id="2.40.50.180">
    <property type="entry name" value="CheA-289, Domain 4"/>
    <property type="match status" value="1"/>
</dbReference>
<protein>
    <submittedName>
        <fullName evidence="3">Chemotaxis protein CheW</fullName>
    </submittedName>
</protein>
<evidence type="ECO:0000313" key="5">
    <source>
        <dbReference type="Proteomes" id="UP000290517"/>
    </source>
</evidence>